<sequence length="114" mass="12213">MAPKRKPPRKEEIEESSSDPEVAETIAAKPKRGRPPKSAAQAKPEQAIEPQVKRPRGRPKGSGKKQGSPSKTATNGQAAPQEAAQQQQPEAAEAAEPAPKKKTRRKPIAPKQAN</sequence>
<dbReference type="GO" id="GO:0006355">
    <property type="term" value="P:regulation of DNA-templated transcription"/>
    <property type="evidence" value="ECO:0007669"/>
    <property type="project" value="InterPro"/>
</dbReference>
<feature type="compositionally biased region" description="Low complexity" evidence="3">
    <location>
        <begin position="65"/>
        <end position="97"/>
    </location>
</feature>
<comment type="caution">
    <text evidence="4">The sequence shown here is derived from an EMBL/GenBank/DDBJ whole genome shotgun (WGS) entry which is preliminary data.</text>
</comment>
<dbReference type="GO" id="GO:0000785">
    <property type="term" value="C:chromatin"/>
    <property type="evidence" value="ECO:0007669"/>
    <property type="project" value="InterPro"/>
</dbReference>
<feature type="region of interest" description="Disordered" evidence="3">
    <location>
        <begin position="1"/>
        <end position="114"/>
    </location>
</feature>
<dbReference type="InterPro" id="IPR000116">
    <property type="entry name" value="HMGA"/>
</dbReference>
<dbReference type="AlphaFoldDB" id="A0AAW1QU20"/>
<reference evidence="4 5" key="1">
    <citation type="journal article" date="2024" name="Nat. Commun.">
        <title>Phylogenomics reveals the evolutionary origins of lichenization in chlorophyte algae.</title>
        <authorList>
            <person name="Puginier C."/>
            <person name="Libourel C."/>
            <person name="Otte J."/>
            <person name="Skaloud P."/>
            <person name="Haon M."/>
            <person name="Grisel S."/>
            <person name="Petersen M."/>
            <person name="Berrin J.G."/>
            <person name="Delaux P.M."/>
            <person name="Dal Grande F."/>
            <person name="Keller J."/>
        </authorList>
    </citation>
    <scope>NUCLEOTIDE SEQUENCE [LARGE SCALE GENOMIC DNA]</scope>
    <source>
        <strain evidence="4 5">SAG 2145</strain>
    </source>
</reference>
<keyword evidence="1" id="KW-0677">Repeat</keyword>
<evidence type="ECO:0000256" key="2">
    <source>
        <dbReference type="ARBA" id="ARBA00023125"/>
    </source>
</evidence>
<protein>
    <submittedName>
        <fullName evidence="4">Uncharacterized protein</fullName>
    </submittedName>
</protein>
<keyword evidence="2" id="KW-0238">DNA-binding</keyword>
<evidence type="ECO:0000256" key="3">
    <source>
        <dbReference type="SAM" id="MobiDB-lite"/>
    </source>
</evidence>
<accession>A0AAW1QU20</accession>
<dbReference type="InterPro" id="IPR017956">
    <property type="entry name" value="AT_hook_DNA-bd_motif"/>
</dbReference>
<gene>
    <name evidence="4" type="ORF">WJX74_002953</name>
</gene>
<dbReference type="Proteomes" id="UP001438707">
    <property type="component" value="Unassembled WGS sequence"/>
</dbReference>
<keyword evidence="5" id="KW-1185">Reference proteome</keyword>
<evidence type="ECO:0000313" key="5">
    <source>
        <dbReference type="Proteomes" id="UP001438707"/>
    </source>
</evidence>
<dbReference type="GO" id="GO:0005634">
    <property type="term" value="C:nucleus"/>
    <property type="evidence" value="ECO:0007669"/>
    <property type="project" value="InterPro"/>
</dbReference>
<feature type="compositionally biased region" description="Acidic residues" evidence="3">
    <location>
        <begin position="13"/>
        <end position="22"/>
    </location>
</feature>
<dbReference type="EMBL" id="JALJOS010000026">
    <property type="protein sequence ID" value="KAK9825041.1"/>
    <property type="molecule type" value="Genomic_DNA"/>
</dbReference>
<dbReference type="PRINTS" id="PR00930">
    <property type="entry name" value="HIGHMOBLTYIY"/>
</dbReference>
<dbReference type="GO" id="GO:0003677">
    <property type="term" value="F:DNA binding"/>
    <property type="evidence" value="ECO:0007669"/>
    <property type="project" value="UniProtKB-KW"/>
</dbReference>
<evidence type="ECO:0000313" key="4">
    <source>
        <dbReference type="EMBL" id="KAK9825041.1"/>
    </source>
</evidence>
<proteinExistence type="predicted"/>
<dbReference type="PRINTS" id="PR00929">
    <property type="entry name" value="ATHOOK"/>
</dbReference>
<feature type="compositionally biased region" description="Basic residues" evidence="3">
    <location>
        <begin position="53"/>
        <end position="63"/>
    </location>
</feature>
<evidence type="ECO:0000256" key="1">
    <source>
        <dbReference type="ARBA" id="ARBA00022737"/>
    </source>
</evidence>
<organism evidence="4 5">
    <name type="scientific">Apatococcus lobatus</name>
    <dbReference type="NCBI Taxonomy" id="904363"/>
    <lineage>
        <taxon>Eukaryota</taxon>
        <taxon>Viridiplantae</taxon>
        <taxon>Chlorophyta</taxon>
        <taxon>core chlorophytes</taxon>
        <taxon>Trebouxiophyceae</taxon>
        <taxon>Chlorellales</taxon>
        <taxon>Chlorellaceae</taxon>
        <taxon>Apatococcus</taxon>
    </lineage>
</organism>
<name>A0AAW1QU20_9CHLO</name>